<sequence length="33" mass="3459">MATTERSSSLFNPPAKLLICGSVLVSIAIIVKV</sequence>
<keyword evidence="1" id="KW-0472">Membrane</keyword>
<proteinExistence type="predicted"/>
<evidence type="ECO:0000313" key="2">
    <source>
        <dbReference type="EMBL" id="DAD95239.1"/>
    </source>
</evidence>
<dbReference type="EMBL" id="BK015191">
    <property type="protein sequence ID" value="DAD95239.1"/>
    <property type="molecule type" value="Genomic_DNA"/>
</dbReference>
<reference evidence="2" key="1">
    <citation type="journal article" date="2021" name="Proc. Natl. Acad. Sci. U.S.A.">
        <title>A Catalog of Tens of Thousands of Viruses from Human Metagenomes Reveals Hidden Associations with Chronic Diseases.</title>
        <authorList>
            <person name="Tisza M.J."/>
            <person name="Buck C.B."/>
        </authorList>
    </citation>
    <scope>NUCLEOTIDE SEQUENCE</scope>
    <source>
        <strain evidence="2">CtsNK10</strain>
    </source>
</reference>
<evidence type="ECO:0000256" key="1">
    <source>
        <dbReference type="SAM" id="Phobius"/>
    </source>
</evidence>
<protein>
    <submittedName>
        <fullName evidence="2">Uncharacterized protein</fullName>
    </submittedName>
</protein>
<name>A0A8S5NLL5_9CAUD</name>
<keyword evidence="1" id="KW-0812">Transmembrane</keyword>
<organism evidence="2">
    <name type="scientific">Podoviridae sp. ctsNK10</name>
    <dbReference type="NCBI Taxonomy" id="2826582"/>
    <lineage>
        <taxon>Viruses</taxon>
        <taxon>Duplodnaviria</taxon>
        <taxon>Heunggongvirae</taxon>
        <taxon>Uroviricota</taxon>
        <taxon>Caudoviricetes</taxon>
    </lineage>
</organism>
<accession>A0A8S5NLL5</accession>
<feature type="transmembrane region" description="Helical" evidence="1">
    <location>
        <begin position="15"/>
        <end position="31"/>
    </location>
</feature>
<keyword evidence="1" id="KW-1133">Transmembrane helix</keyword>